<comment type="caution">
    <text evidence="2">The sequence shown here is derived from an EMBL/GenBank/DDBJ whole genome shotgun (WGS) entry which is preliminary data.</text>
</comment>
<sequence>MAECRIGGGGDCLIKLFGKTIPVPELGAAAAAVVDVDKDLQQRTGEHTSGLHGLTSTAGSHRHRRLIS</sequence>
<dbReference type="Gramene" id="TVU48261">
    <property type="protein sequence ID" value="TVU48261"/>
    <property type="gene ID" value="EJB05_07890"/>
</dbReference>
<keyword evidence="3" id="KW-1185">Reference proteome</keyword>
<proteinExistence type="predicted"/>
<name>A0A5J9WJK9_9POAL</name>
<feature type="region of interest" description="Disordered" evidence="1">
    <location>
        <begin position="44"/>
        <end position="68"/>
    </location>
</feature>
<protein>
    <submittedName>
        <fullName evidence="2">Uncharacterized protein</fullName>
    </submittedName>
</protein>
<dbReference type="EMBL" id="RWGY01000004">
    <property type="protein sequence ID" value="TVU48261.1"/>
    <property type="molecule type" value="Genomic_DNA"/>
</dbReference>
<evidence type="ECO:0000256" key="1">
    <source>
        <dbReference type="SAM" id="MobiDB-lite"/>
    </source>
</evidence>
<evidence type="ECO:0000313" key="2">
    <source>
        <dbReference type="EMBL" id="TVU48261.1"/>
    </source>
</evidence>
<gene>
    <name evidence="2" type="ORF">EJB05_07890</name>
</gene>
<accession>A0A5J9WJK9</accession>
<dbReference type="Proteomes" id="UP000324897">
    <property type="component" value="Chromosome 5"/>
</dbReference>
<evidence type="ECO:0000313" key="3">
    <source>
        <dbReference type="Proteomes" id="UP000324897"/>
    </source>
</evidence>
<organism evidence="2 3">
    <name type="scientific">Eragrostis curvula</name>
    <name type="common">weeping love grass</name>
    <dbReference type="NCBI Taxonomy" id="38414"/>
    <lineage>
        <taxon>Eukaryota</taxon>
        <taxon>Viridiplantae</taxon>
        <taxon>Streptophyta</taxon>
        <taxon>Embryophyta</taxon>
        <taxon>Tracheophyta</taxon>
        <taxon>Spermatophyta</taxon>
        <taxon>Magnoliopsida</taxon>
        <taxon>Liliopsida</taxon>
        <taxon>Poales</taxon>
        <taxon>Poaceae</taxon>
        <taxon>PACMAD clade</taxon>
        <taxon>Chloridoideae</taxon>
        <taxon>Eragrostideae</taxon>
        <taxon>Eragrostidinae</taxon>
        <taxon>Eragrostis</taxon>
    </lineage>
</organism>
<dbReference type="AlphaFoldDB" id="A0A5J9WJK9"/>
<reference evidence="2 3" key="1">
    <citation type="journal article" date="2019" name="Sci. Rep.">
        <title>A high-quality genome of Eragrostis curvula grass provides insights into Poaceae evolution and supports new strategies to enhance forage quality.</title>
        <authorList>
            <person name="Carballo J."/>
            <person name="Santos B.A.C.M."/>
            <person name="Zappacosta D."/>
            <person name="Garbus I."/>
            <person name="Selva J.P."/>
            <person name="Gallo C.A."/>
            <person name="Diaz A."/>
            <person name="Albertini E."/>
            <person name="Caccamo M."/>
            <person name="Echenique V."/>
        </authorList>
    </citation>
    <scope>NUCLEOTIDE SEQUENCE [LARGE SCALE GENOMIC DNA]</scope>
    <source>
        <strain evidence="3">cv. Victoria</strain>
        <tissue evidence="2">Leaf</tissue>
    </source>
</reference>